<proteinExistence type="predicted"/>
<evidence type="ECO:0000256" key="1">
    <source>
        <dbReference type="SAM" id="Phobius"/>
    </source>
</evidence>
<keyword evidence="4" id="KW-0012">Acyltransferase</keyword>
<reference evidence="4 5" key="1">
    <citation type="submission" date="2021-10" db="EMBL/GenBank/DDBJ databases">
        <title>Draft genome of Aestuariibacter halophilus JC2043.</title>
        <authorList>
            <person name="Emsley S.A."/>
            <person name="Pfannmuller K.M."/>
            <person name="Ushijima B."/>
            <person name="Saw J.H."/>
            <person name="Videau P."/>
        </authorList>
    </citation>
    <scope>NUCLEOTIDE SEQUENCE [LARGE SCALE GENOMIC DNA]</scope>
    <source>
        <strain evidence="4 5">JC2043</strain>
    </source>
</reference>
<feature type="domain" description="SGNH" evidence="3">
    <location>
        <begin position="419"/>
        <end position="634"/>
    </location>
</feature>
<dbReference type="GO" id="GO:0016746">
    <property type="term" value="F:acyltransferase activity"/>
    <property type="evidence" value="ECO:0007669"/>
    <property type="project" value="UniProtKB-KW"/>
</dbReference>
<dbReference type="PANTHER" id="PTHR23028">
    <property type="entry name" value="ACETYLTRANSFERASE"/>
    <property type="match status" value="1"/>
</dbReference>
<evidence type="ECO:0000259" key="3">
    <source>
        <dbReference type="Pfam" id="PF19040"/>
    </source>
</evidence>
<dbReference type="InterPro" id="IPR043968">
    <property type="entry name" value="SGNH"/>
</dbReference>
<keyword evidence="1" id="KW-0812">Transmembrane</keyword>
<feature type="transmembrane region" description="Helical" evidence="1">
    <location>
        <begin position="350"/>
        <end position="373"/>
    </location>
</feature>
<protein>
    <submittedName>
        <fullName evidence="4">Acyltransferase</fullName>
    </submittedName>
</protein>
<evidence type="ECO:0000313" key="4">
    <source>
        <dbReference type="EMBL" id="MCC2617234.1"/>
    </source>
</evidence>
<evidence type="ECO:0000259" key="2">
    <source>
        <dbReference type="Pfam" id="PF01757"/>
    </source>
</evidence>
<organism evidence="4 5">
    <name type="scientific">Fluctibacter halophilus</name>
    <dbReference type="NCBI Taxonomy" id="226011"/>
    <lineage>
        <taxon>Bacteria</taxon>
        <taxon>Pseudomonadati</taxon>
        <taxon>Pseudomonadota</taxon>
        <taxon>Gammaproteobacteria</taxon>
        <taxon>Alteromonadales</taxon>
        <taxon>Alteromonadaceae</taxon>
        <taxon>Fluctibacter</taxon>
    </lineage>
</organism>
<accession>A0ABS8G9I3</accession>
<feature type="transmembrane region" description="Helical" evidence="1">
    <location>
        <begin position="12"/>
        <end position="31"/>
    </location>
</feature>
<feature type="transmembrane region" description="Helical" evidence="1">
    <location>
        <begin position="229"/>
        <end position="249"/>
    </location>
</feature>
<feature type="transmembrane region" description="Helical" evidence="1">
    <location>
        <begin position="77"/>
        <end position="97"/>
    </location>
</feature>
<dbReference type="EMBL" id="JAJEWP010000004">
    <property type="protein sequence ID" value="MCC2617234.1"/>
    <property type="molecule type" value="Genomic_DNA"/>
</dbReference>
<dbReference type="PANTHER" id="PTHR23028:SF53">
    <property type="entry name" value="ACYL_TRANSF_3 DOMAIN-CONTAINING PROTEIN"/>
    <property type="match status" value="1"/>
</dbReference>
<comment type="caution">
    <text evidence="4">The sequence shown here is derived from an EMBL/GenBank/DDBJ whole genome shotgun (WGS) entry which is preliminary data.</text>
</comment>
<feature type="transmembrane region" description="Helical" evidence="1">
    <location>
        <begin position="37"/>
        <end position="56"/>
    </location>
</feature>
<dbReference type="RefSeq" id="WP_229161238.1">
    <property type="nucleotide sequence ID" value="NZ_JAJEWP010000004.1"/>
</dbReference>
<feature type="transmembrane region" description="Helical" evidence="1">
    <location>
        <begin position="255"/>
        <end position="274"/>
    </location>
</feature>
<feature type="transmembrane region" description="Helical" evidence="1">
    <location>
        <begin position="286"/>
        <end position="312"/>
    </location>
</feature>
<keyword evidence="1" id="KW-0472">Membrane</keyword>
<feature type="domain" description="Acyltransferase 3" evidence="2">
    <location>
        <begin position="6"/>
        <end position="335"/>
    </location>
</feature>
<feature type="transmembrane region" description="Helical" evidence="1">
    <location>
        <begin position="318"/>
        <end position="338"/>
    </location>
</feature>
<evidence type="ECO:0000313" key="5">
    <source>
        <dbReference type="Proteomes" id="UP001520878"/>
    </source>
</evidence>
<gene>
    <name evidence="4" type="ORF">LJ739_13355</name>
</gene>
<dbReference type="Proteomes" id="UP001520878">
    <property type="component" value="Unassembled WGS sequence"/>
</dbReference>
<name>A0ABS8G9I3_9ALTE</name>
<feature type="transmembrane region" description="Helical" evidence="1">
    <location>
        <begin position="109"/>
        <end position="130"/>
    </location>
</feature>
<feature type="transmembrane region" description="Helical" evidence="1">
    <location>
        <begin position="169"/>
        <end position="190"/>
    </location>
</feature>
<dbReference type="InterPro" id="IPR002656">
    <property type="entry name" value="Acyl_transf_3_dom"/>
</dbReference>
<keyword evidence="1" id="KW-1133">Transmembrane helix</keyword>
<keyword evidence="5" id="KW-1185">Reference proteome</keyword>
<dbReference type="InterPro" id="IPR050879">
    <property type="entry name" value="Acyltransferase_3"/>
</dbReference>
<sequence>MQYRSEIDGLRAIAVLSVIFYHAKTILFGSYLFEGGFLGVDIFFVISGYLISKIILQEIQDSGTFSYSRFYERRARRILPVLLVVFIASFPFAWALLLPTAFVEYSKSIISSVFFGSNFFFYFATTEYGADSSLLKPFLHTWSLSVEEQFYLLFPMLAIFGSRLLGKKVGWLFIAVAVISLVFSQLYVSINSDLNFYLPFSRAWELLAGSLVAVWQLRRLSPHISALQRNVIVIIGMLMILFSLFTFSSTTPHPSIWTVVPVLGTVLVLMYSNGKDFVGRCLSLKPVVYIGLISYSLYLWHFPVFAFLRHIIPEFDLVSGSIAIASTVLLSVVSYTYVETPFRSRSFIGLPKFSYIMLSTTVLILISLSHVVFTGGDYKRFNEALPGLADFEADNQKLRQERLAYLQTFSYQFKENTDGYDVLVVGNSKAHDLYSALMETNGYWKNLQYHRADYQLSCFSTDNDVAEAFFNSDKFVHADIVVVSTLYFMQKACPKLGSEPMDFMVGLNRLGSKVRETGKAFVVVKEGAYFPKDGRKILADRLLDGMAIESIADAKRYIEMVNHTAFNVKKDVSKINEFILEIAHKYDAVVLSSEDFVCDREEQTCFLMGDQGVKYFWDELHLTPQGARFFGERIVETNWFSPVVTVLEQQARN</sequence>
<dbReference type="Pfam" id="PF19040">
    <property type="entry name" value="SGNH"/>
    <property type="match status" value="1"/>
</dbReference>
<keyword evidence="4" id="KW-0808">Transferase</keyword>
<dbReference type="Pfam" id="PF01757">
    <property type="entry name" value="Acyl_transf_3"/>
    <property type="match status" value="1"/>
</dbReference>